<dbReference type="GO" id="GO:0003677">
    <property type="term" value="F:DNA binding"/>
    <property type="evidence" value="ECO:0007669"/>
    <property type="project" value="UniProtKB-KW"/>
</dbReference>
<dbReference type="Proteomes" id="UP000627369">
    <property type="component" value="Unassembled WGS sequence"/>
</dbReference>
<sequence>MYDVPTTPPAPVALPSRTEHALATIKDGILSGRLAAGQPLVEADLAQELAMSKTPVREALKTLEMSGLVVVRPYVGVRVRELTQADAVAIYETRLLLEPEAVRRSVLNRVDTVAARAALERAAEATEPAQRSLANRAFHAALFADAGNPILVGVLESLRDQTALAAVTTWARQPSWRDEAQEHAQILAAAEASDADLAAELTRRHISGFLDRLREGGMTV</sequence>
<evidence type="ECO:0000256" key="3">
    <source>
        <dbReference type="ARBA" id="ARBA00023163"/>
    </source>
</evidence>
<feature type="domain" description="HTH gntR-type" evidence="4">
    <location>
        <begin position="15"/>
        <end position="82"/>
    </location>
</feature>
<evidence type="ECO:0000313" key="5">
    <source>
        <dbReference type="EMBL" id="GHH80400.1"/>
    </source>
</evidence>
<keyword evidence="3" id="KW-0804">Transcription</keyword>
<dbReference type="SUPFAM" id="SSF48008">
    <property type="entry name" value="GntR ligand-binding domain-like"/>
    <property type="match status" value="1"/>
</dbReference>
<keyword evidence="2" id="KW-0238">DNA-binding</keyword>
<dbReference type="EMBL" id="BNAS01000012">
    <property type="protein sequence ID" value="GHH80400.1"/>
    <property type="molecule type" value="Genomic_DNA"/>
</dbReference>
<dbReference type="CDD" id="cd07377">
    <property type="entry name" value="WHTH_GntR"/>
    <property type="match status" value="1"/>
</dbReference>
<dbReference type="PANTHER" id="PTHR43537">
    <property type="entry name" value="TRANSCRIPTIONAL REGULATOR, GNTR FAMILY"/>
    <property type="match status" value="1"/>
</dbReference>
<dbReference type="InterPro" id="IPR008920">
    <property type="entry name" value="TF_FadR/GntR_C"/>
</dbReference>
<dbReference type="Gene3D" id="1.10.10.10">
    <property type="entry name" value="Winged helix-like DNA-binding domain superfamily/Winged helix DNA-binding domain"/>
    <property type="match status" value="1"/>
</dbReference>
<organism evidence="5 6">
    <name type="scientific">Promicromonospora soli</name>
    <dbReference type="NCBI Taxonomy" id="2035533"/>
    <lineage>
        <taxon>Bacteria</taxon>
        <taxon>Bacillati</taxon>
        <taxon>Actinomycetota</taxon>
        <taxon>Actinomycetes</taxon>
        <taxon>Micrococcales</taxon>
        <taxon>Promicromonosporaceae</taxon>
        <taxon>Promicromonospora</taxon>
    </lineage>
</organism>
<evidence type="ECO:0000256" key="1">
    <source>
        <dbReference type="ARBA" id="ARBA00023015"/>
    </source>
</evidence>
<dbReference type="GO" id="GO:0003700">
    <property type="term" value="F:DNA-binding transcription factor activity"/>
    <property type="evidence" value="ECO:0007669"/>
    <property type="project" value="InterPro"/>
</dbReference>
<dbReference type="AlphaFoldDB" id="A0A919GAK4"/>
<dbReference type="PANTHER" id="PTHR43537:SF24">
    <property type="entry name" value="GLUCONATE OPERON TRANSCRIPTIONAL REPRESSOR"/>
    <property type="match status" value="1"/>
</dbReference>
<accession>A0A919GAK4</accession>
<gene>
    <name evidence="5" type="ORF">GCM10017772_48440</name>
</gene>
<evidence type="ECO:0000256" key="2">
    <source>
        <dbReference type="ARBA" id="ARBA00023125"/>
    </source>
</evidence>
<dbReference type="InterPro" id="IPR036388">
    <property type="entry name" value="WH-like_DNA-bd_sf"/>
</dbReference>
<name>A0A919GAK4_9MICO</name>
<protein>
    <submittedName>
        <fullName evidence="5">Transcriptional regulator</fullName>
    </submittedName>
</protein>
<keyword evidence="6" id="KW-1185">Reference proteome</keyword>
<dbReference type="SMART" id="SM00345">
    <property type="entry name" value="HTH_GNTR"/>
    <property type="match status" value="1"/>
</dbReference>
<evidence type="ECO:0000259" key="4">
    <source>
        <dbReference type="PROSITE" id="PS50949"/>
    </source>
</evidence>
<dbReference type="SUPFAM" id="SSF46785">
    <property type="entry name" value="Winged helix' DNA-binding domain"/>
    <property type="match status" value="1"/>
</dbReference>
<dbReference type="InterPro" id="IPR011711">
    <property type="entry name" value="GntR_C"/>
</dbReference>
<reference evidence="5" key="1">
    <citation type="journal article" date="2014" name="Int. J. Syst. Evol. Microbiol.">
        <title>Complete genome sequence of Corynebacterium casei LMG S-19264T (=DSM 44701T), isolated from a smear-ripened cheese.</title>
        <authorList>
            <consortium name="US DOE Joint Genome Institute (JGI-PGF)"/>
            <person name="Walter F."/>
            <person name="Albersmeier A."/>
            <person name="Kalinowski J."/>
            <person name="Ruckert C."/>
        </authorList>
    </citation>
    <scope>NUCLEOTIDE SEQUENCE</scope>
    <source>
        <strain evidence="5">CGMCC 4.7398</strain>
    </source>
</reference>
<dbReference type="SMART" id="SM00895">
    <property type="entry name" value="FCD"/>
    <property type="match status" value="1"/>
</dbReference>
<comment type="caution">
    <text evidence="5">The sequence shown here is derived from an EMBL/GenBank/DDBJ whole genome shotgun (WGS) entry which is preliminary data.</text>
</comment>
<dbReference type="PROSITE" id="PS50949">
    <property type="entry name" value="HTH_GNTR"/>
    <property type="match status" value="1"/>
</dbReference>
<dbReference type="InterPro" id="IPR000524">
    <property type="entry name" value="Tscrpt_reg_HTH_GntR"/>
</dbReference>
<reference evidence="5" key="2">
    <citation type="submission" date="2020-09" db="EMBL/GenBank/DDBJ databases">
        <authorList>
            <person name="Sun Q."/>
            <person name="Zhou Y."/>
        </authorList>
    </citation>
    <scope>NUCLEOTIDE SEQUENCE</scope>
    <source>
        <strain evidence="5">CGMCC 4.7398</strain>
    </source>
</reference>
<dbReference type="Pfam" id="PF07729">
    <property type="entry name" value="FCD"/>
    <property type="match status" value="1"/>
</dbReference>
<dbReference type="Gene3D" id="1.20.120.530">
    <property type="entry name" value="GntR ligand-binding domain-like"/>
    <property type="match status" value="1"/>
</dbReference>
<evidence type="ECO:0000313" key="6">
    <source>
        <dbReference type="Proteomes" id="UP000627369"/>
    </source>
</evidence>
<proteinExistence type="predicted"/>
<keyword evidence="1" id="KW-0805">Transcription regulation</keyword>
<dbReference type="Pfam" id="PF00392">
    <property type="entry name" value="GntR"/>
    <property type="match status" value="1"/>
</dbReference>
<dbReference type="InterPro" id="IPR036390">
    <property type="entry name" value="WH_DNA-bd_sf"/>
</dbReference>